<comment type="caution">
    <text evidence="2">The sequence shown here is derived from an EMBL/GenBank/DDBJ whole genome shotgun (WGS) entry which is preliminary data.</text>
</comment>
<dbReference type="RefSeq" id="WP_265615828.1">
    <property type="nucleotide sequence ID" value="NZ_JAPFRD010000002.1"/>
</dbReference>
<sequence length="161" mass="18550">MINNYLKHCREALMSEHGRQTYSQVAVADKLSVSKSYISRVENGTETPSRDFLVRISQVYNIDEDITLAIGGYLSPKITALFSQEPRCMLLIRDLCELNDRQLAALFQDFEDNEKIEFLSKLGKNRLLSQIVSNLLVFDTQELNDLIDTLQDYTKQPLHFD</sequence>
<dbReference type="InterPro" id="IPR010982">
    <property type="entry name" value="Lambda_DNA-bd_dom_sf"/>
</dbReference>
<accession>A0ABT3P2X5</accession>
<dbReference type="Proteomes" id="UP001142810">
    <property type="component" value="Unassembled WGS sequence"/>
</dbReference>
<dbReference type="InterPro" id="IPR001387">
    <property type="entry name" value="Cro/C1-type_HTH"/>
</dbReference>
<evidence type="ECO:0000313" key="3">
    <source>
        <dbReference type="Proteomes" id="UP001142810"/>
    </source>
</evidence>
<dbReference type="SMART" id="SM00530">
    <property type="entry name" value="HTH_XRE"/>
    <property type="match status" value="1"/>
</dbReference>
<feature type="domain" description="HTH cro/C1-type" evidence="1">
    <location>
        <begin position="22"/>
        <end position="68"/>
    </location>
</feature>
<protein>
    <submittedName>
        <fullName evidence="2">Helix-turn-helix transcriptional regulator</fullName>
    </submittedName>
</protein>
<dbReference type="Pfam" id="PF01381">
    <property type="entry name" value="HTH_3"/>
    <property type="match status" value="1"/>
</dbReference>
<organism evidence="2 3">
    <name type="scientific">Alteromonas aquimaris</name>
    <dbReference type="NCBI Taxonomy" id="2998417"/>
    <lineage>
        <taxon>Bacteria</taxon>
        <taxon>Pseudomonadati</taxon>
        <taxon>Pseudomonadota</taxon>
        <taxon>Gammaproteobacteria</taxon>
        <taxon>Alteromonadales</taxon>
        <taxon>Alteromonadaceae</taxon>
        <taxon>Alteromonas/Salinimonas group</taxon>
        <taxon>Alteromonas</taxon>
    </lineage>
</organism>
<name>A0ABT3P2X5_9ALTE</name>
<evidence type="ECO:0000313" key="2">
    <source>
        <dbReference type="EMBL" id="MCW8107127.1"/>
    </source>
</evidence>
<proteinExistence type="predicted"/>
<dbReference type="Gene3D" id="1.10.260.40">
    <property type="entry name" value="lambda repressor-like DNA-binding domains"/>
    <property type="match status" value="1"/>
</dbReference>
<reference evidence="2" key="1">
    <citation type="submission" date="2022-11" db="EMBL/GenBank/DDBJ databases">
        <title>Alteromonas sp. nov., isolated from sea water of the Qingdao.</title>
        <authorList>
            <person name="Wang Q."/>
        </authorList>
    </citation>
    <scope>NUCLEOTIDE SEQUENCE</scope>
    <source>
        <strain evidence="2">ASW11-7</strain>
    </source>
</reference>
<dbReference type="SUPFAM" id="SSF47413">
    <property type="entry name" value="lambda repressor-like DNA-binding domains"/>
    <property type="match status" value="1"/>
</dbReference>
<dbReference type="EMBL" id="JAPFRD010000002">
    <property type="protein sequence ID" value="MCW8107127.1"/>
    <property type="molecule type" value="Genomic_DNA"/>
</dbReference>
<keyword evidence="3" id="KW-1185">Reference proteome</keyword>
<dbReference type="PROSITE" id="PS50943">
    <property type="entry name" value="HTH_CROC1"/>
    <property type="match status" value="1"/>
</dbReference>
<gene>
    <name evidence="2" type="ORF">OPS25_01240</name>
</gene>
<dbReference type="CDD" id="cd00093">
    <property type="entry name" value="HTH_XRE"/>
    <property type="match status" value="1"/>
</dbReference>
<evidence type="ECO:0000259" key="1">
    <source>
        <dbReference type="PROSITE" id="PS50943"/>
    </source>
</evidence>